<reference evidence="2 3" key="1">
    <citation type="submission" date="2010-07" db="EMBL/GenBank/DDBJ databases">
        <title>The draft genome of Paenibacillus curdlanolyticus YK9.</title>
        <authorList>
            <consortium name="US DOE Joint Genome Institute (JGI-PGF)"/>
            <person name="Lucas S."/>
            <person name="Copeland A."/>
            <person name="Lapidus A."/>
            <person name="Cheng J.-F."/>
            <person name="Bruce D."/>
            <person name="Goodwin L."/>
            <person name="Pitluck S."/>
            <person name="Land M.L."/>
            <person name="Hauser L."/>
            <person name="Chang Y.-J."/>
            <person name="Jeffries C."/>
            <person name="Anderson I.J."/>
            <person name="Johnson E."/>
            <person name="Loganathan U."/>
            <person name="Mulhopadhyay B."/>
            <person name="Kyrpides N."/>
            <person name="Woyke T.J."/>
        </authorList>
    </citation>
    <scope>NUCLEOTIDE SEQUENCE [LARGE SCALE GENOMIC DNA]</scope>
    <source>
        <strain evidence="2 3">YK9</strain>
    </source>
</reference>
<dbReference type="eggNOG" id="COG1361">
    <property type="taxonomic scope" value="Bacteria"/>
</dbReference>
<dbReference type="Pfam" id="PF01345">
    <property type="entry name" value="DUF11"/>
    <property type="match status" value="2"/>
</dbReference>
<gene>
    <name evidence="2" type="ORF">PaecuDRAFT_0812</name>
</gene>
<dbReference type="EMBL" id="AEDD01000002">
    <property type="protein sequence ID" value="EFM12132.1"/>
    <property type="molecule type" value="Genomic_DNA"/>
</dbReference>
<protein>
    <submittedName>
        <fullName evidence="2">Conserved repeat domain protein</fullName>
    </submittedName>
</protein>
<feature type="domain" description="DUF11" evidence="1">
    <location>
        <begin position="45"/>
        <end position="142"/>
    </location>
</feature>
<dbReference type="InterPro" id="IPR047589">
    <property type="entry name" value="DUF11_rpt"/>
</dbReference>
<proteinExistence type="predicted"/>
<dbReference type="PANTHER" id="PTHR34819:SF3">
    <property type="entry name" value="CELL SURFACE PROTEIN"/>
    <property type="match status" value="1"/>
</dbReference>
<dbReference type="PANTHER" id="PTHR34819">
    <property type="entry name" value="LARGE CYSTEINE-RICH PERIPLASMIC PROTEIN OMCB"/>
    <property type="match status" value="1"/>
</dbReference>
<dbReference type="AlphaFoldDB" id="E0I590"/>
<dbReference type="InterPro" id="IPR001434">
    <property type="entry name" value="OmcB-like_DUF11"/>
</dbReference>
<name>E0I590_9BACL</name>
<feature type="domain" description="DUF11" evidence="1">
    <location>
        <begin position="299"/>
        <end position="402"/>
    </location>
</feature>
<evidence type="ECO:0000313" key="2">
    <source>
        <dbReference type="EMBL" id="EFM12132.1"/>
    </source>
</evidence>
<evidence type="ECO:0000259" key="1">
    <source>
        <dbReference type="Pfam" id="PF01345"/>
    </source>
</evidence>
<organism evidence="2 3">
    <name type="scientific">Paenibacillus curdlanolyticus YK9</name>
    <dbReference type="NCBI Taxonomy" id="717606"/>
    <lineage>
        <taxon>Bacteria</taxon>
        <taxon>Bacillati</taxon>
        <taxon>Bacillota</taxon>
        <taxon>Bacilli</taxon>
        <taxon>Bacillales</taxon>
        <taxon>Paenibacillaceae</taxon>
        <taxon>Paenibacillus</taxon>
    </lineage>
</organism>
<dbReference type="STRING" id="717606.PaecuDRAFT_0812"/>
<evidence type="ECO:0000313" key="3">
    <source>
        <dbReference type="Proteomes" id="UP000005387"/>
    </source>
</evidence>
<sequence>MTPGGARDIMLLNQTHVRFSSGSLEQVAYSNTVQTPLIGPLLTASKHATPDQLTLGQTVTYTLTIANEGNRDAQVTVFDALPEGLAFIPNSVLRDGSPIPGSKPATGISVGTVAVGATVQLVFQAIMIAIPNTRVFVNQAHLAYRFATQEGRVVTEAVQSNPVTTAAVPFQLHAYAQLSSVVTFIGDALYYDVILKNEGLEPIDHTSVATPLPAGFAFVPGSVIMNDVHAAWIDPTAGIPVGTIAPGATVSIRVGLRVNGTPASAKTIIQSVVQYAVNNEPYSTDTNSVEVIVIAPSVSVGLTTNRLTAPVGSKVTYEAVITNGSSFAVDAVLSDLLPKGTTYVPDSLRMNGNIRRGGTISNGIPLGTLLAGSRTVITYQVLIPPATEAAGLQPILNRVRVTYTFRLPDGRVIEQFAQSNTEVTNLIGPILSITASAHPAEFVIDESIYYSFIVSNTGNWDADVTFYRSAYPPGFELRNPRVNGASVAYFSADEGLSLGLLPPDASIRVAYLVFCAELDDWEHYEVATRCMARYVYEYDGSSYSGICEANELVIPIEEQDE</sequence>
<accession>E0I590</accession>
<dbReference type="InterPro" id="IPR051172">
    <property type="entry name" value="Chlamydia_OmcB"/>
</dbReference>
<dbReference type="NCBIfam" id="TIGR01451">
    <property type="entry name" value="B_ant_repeat"/>
    <property type="match status" value="3"/>
</dbReference>
<keyword evidence="3" id="KW-1185">Reference proteome</keyword>
<dbReference type="Proteomes" id="UP000005387">
    <property type="component" value="Unassembled WGS sequence"/>
</dbReference>